<dbReference type="AlphaFoldDB" id="A0A8I6R7U7"/>
<feature type="domain" description="Suppressor of forked" evidence="5">
    <location>
        <begin position="19"/>
        <end position="521"/>
    </location>
</feature>
<dbReference type="GO" id="GO:0003729">
    <property type="term" value="F:mRNA binding"/>
    <property type="evidence" value="ECO:0007669"/>
    <property type="project" value="TreeGrafter"/>
</dbReference>
<dbReference type="SMART" id="SM00386">
    <property type="entry name" value="HAT"/>
    <property type="match status" value="11"/>
</dbReference>
<dbReference type="OrthoDB" id="26282at2759"/>
<evidence type="ECO:0000313" key="7">
    <source>
        <dbReference type="Proteomes" id="UP000494040"/>
    </source>
</evidence>
<dbReference type="OMA" id="CFRGPFV"/>
<name>A0A8I6R7U7_CIMLE</name>
<comment type="subcellular location">
    <subcellularLocation>
        <location evidence="1">Nucleus</location>
    </subcellularLocation>
</comment>
<dbReference type="KEGG" id="clec:106661540"/>
<evidence type="ECO:0000256" key="1">
    <source>
        <dbReference type="ARBA" id="ARBA00004123"/>
    </source>
</evidence>
<keyword evidence="3" id="KW-0539">Nucleus</keyword>
<dbReference type="PANTHER" id="PTHR19980:SF0">
    <property type="entry name" value="CLEAVAGE STIMULATION FACTOR SUBUNIT 3"/>
    <property type="match status" value="1"/>
</dbReference>
<protein>
    <recommendedName>
        <fullName evidence="5">Suppressor of forked domain-containing protein</fullName>
    </recommendedName>
</protein>
<dbReference type="GeneID" id="106661540"/>
<sequence>MAAEEAATDNVAIDWGSEKLQKAQQTVDENKWDIEAWGLLIREAQNRWINDVRPFFERLVTTFPTTGRYWKIYIEQEMKGRNFERVEKLFQRCLIKVLNIKLWKLYLAYVKETKAALSTFKEKMAQAYDFALEKIGMDIQSYSIWNDYVIFLKGVEAVGSYAENQKITAVRKVYQRGVVNPMLKIENLWKDYMAYEQGINPIIAEKMAMERSRDYMNARRVAKEFEAITRGLSRSIPSVPPTGSLEEIKQVELWKKYIAWEKSNPLRSEDTALVTRRVMFAFEQCLLCLGHHADIWYEAAQFLDYSSKVLTEKGDVTSAKLFNDEAGNMFERATSTVLRNNMLLHFAYADFEEGRLKYEKVHQIYQRFLEIPEIDPTLTYVQYMKFARRAEGIKSARNVFKKAREDVRSKYQAFVAAALMEYYCSKDKNIAFRIFELGLKKFASNPQYVLCYIDYLSHLNEDNNTRVLFERVLTSGSLEPEKSVEIWNRFLEFECNIGDLASIVKVEKRRSAVLGKIRSQARAAHKKDALNSCSNNLSLNSLNCPLTSFLVPRLVENGNDDLLEQIAEFEGKETAQLVDRYRFLDLYPCTIAELKSIGYNEVTTRTTNLKNSIHSTVPGFLADGLDDEGTQRLIPRPDVSQMIPYKPKLSAYPGEHPVPGGAFPMPPAVGHLCSLLPPPQCFHGPFVAVERLMDIFAKIQLPETPPTPQGDNGCDTRLFELAKSVHWVVENEDGTITKRRKLGEDSDDEDNMAPPINDIYRLRQQKRVK</sequence>
<dbReference type="FunFam" id="1.25.40.1040:FF:000002">
    <property type="entry name" value="Cleavage stimulation factor subunit 3"/>
    <property type="match status" value="1"/>
</dbReference>
<evidence type="ECO:0000313" key="6">
    <source>
        <dbReference type="EnsemblMetazoa" id="XP_014240503.1"/>
    </source>
</evidence>
<dbReference type="Proteomes" id="UP000494040">
    <property type="component" value="Unassembled WGS sequence"/>
</dbReference>
<proteinExistence type="predicted"/>
<evidence type="ECO:0000259" key="5">
    <source>
        <dbReference type="Pfam" id="PF05843"/>
    </source>
</evidence>
<evidence type="ECO:0000256" key="4">
    <source>
        <dbReference type="SAM" id="MobiDB-lite"/>
    </source>
</evidence>
<dbReference type="CTD" id="3354994"/>
<dbReference type="InterPro" id="IPR045243">
    <property type="entry name" value="Rna14-like"/>
</dbReference>
<dbReference type="EnsemblMetazoa" id="XM_014385017.2">
    <property type="protein sequence ID" value="XP_014240503.1"/>
    <property type="gene ID" value="LOC106661540"/>
</dbReference>
<dbReference type="RefSeq" id="XP_014240503.1">
    <property type="nucleotide sequence ID" value="XM_014385017.2"/>
</dbReference>
<dbReference type="InterPro" id="IPR011990">
    <property type="entry name" value="TPR-like_helical_dom_sf"/>
</dbReference>
<keyword evidence="7" id="KW-1185">Reference proteome</keyword>
<dbReference type="InterPro" id="IPR008847">
    <property type="entry name" value="Suf"/>
</dbReference>
<dbReference type="Gene3D" id="1.25.40.1040">
    <property type="match status" value="1"/>
</dbReference>
<evidence type="ECO:0000256" key="3">
    <source>
        <dbReference type="ARBA" id="ARBA00023242"/>
    </source>
</evidence>
<dbReference type="PANTHER" id="PTHR19980">
    <property type="entry name" value="RNA CLEAVAGE STIMULATION FACTOR"/>
    <property type="match status" value="1"/>
</dbReference>
<reference evidence="6" key="1">
    <citation type="submission" date="2022-01" db="UniProtKB">
        <authorList>
            <consortium name="EnsemblMetazoa"/>
        </authorList>
    </citation>
    <scope>IDENTIFICATION</scope>
</reference>
<dbReference type="InterPro" id="IPR003107">
    <property type="entry name" value="HAT"/>
</dbReference>
<dbReference type="SUPFAM" id="SSF48452">
    <property type="entry name" value="TPR-like"/>
    <property type="match status" value="2"/>
</dbReference>
<organism evidence="6 7">
    <name type="scientific">Cimex lectularius</name>
    <name type="common">Bed bug</name>
    <name type="synonym">Acanthia lectularia</name>
    <dbReference type="NCBI Taxonomy" id="79782"/>
    <lineage>
        <taxon>Eukaryota</taxon>
        <taxon>Metazoa</taxon>
        <taxon>Ecdysozoa</taxon>
        <taxon>Arthropoda</taxon>
        <taxon>Hexapoda</taxon>
        <taxon>Insecta</taxon>
        <taxon>Pterygota</taxon>
        <taxon>Neoptera</taxon>
        <taxon>Paraneoptera</taxon>
        <taxon>Hemiptera</taxon>
        <taxon>Heteroptera</taxon>
        <taxon>Panheteroptera</taxon>
        <taxon>Cimicomorpha</taxon>
        <taxon>Cimicidae</taxon>
        <taxon>Cimex</taxon>
    </lineage>
</organism>
<accession>A0A8I6R7U7</accession>
<dbReference type="GO" id="GO:0005634">
    <property type="term" value="C:nucleus"/>
    <property type="evidence" value="ECO:0007669"/>
    <property type="project" value="UniProtKB-SubCell"/>
</dbReference>
<feature type="region of interest" description="Disordered" evidence="4">
    <location>
        <begin position="739"/>
        <end position="769"/>
    </location>
</feature>
<keyword evidence="2" id="KW-0677">Repeat</keyword>
<dbReference type="GO" id="GO:0031124">
    <property type="term" value="P:mRNA 3'-end processing"/>
    <property type="evidence" value="ECO:0007669"/>
    <property type="project" value="InterPro"/>
</dbReference>
<evidence type="ECO:0000256" key="2">
    <source>
        <dbReference type="ARBA" id="ARBA00022737"/>
    </source>
</evidence>
<dbReference type="Pfam" id="PF05843">
    <property type="entry name" value="Suf"/>
    <property type="match status" value="1"/>
</dbReference>